<comment type="caution">
    <text evidence="10">The sequence shown here is derived from an EMBL/GenBank/DDBJ whole genome shotgun (WGS) entry which is preliminary data.</text>
</comment>
<evidence type="ECO:0000256" key="5">
    <source>
        <dbReference type="ARBA" id="ARBA00022605"/>
    </source>
</evidence>
<dbReference type="PANTHER" id="PTHR30239:SF0">
    <property type="entry name" value="ACETOLACTATE SYNTHASE SMALL SUBUNIT 1, CHLOROPLASTIC"/>
    <property type="match status" value="1"/>
</dbReference>
<dbReference type="Gene3D" id="3.30.70.260">
    <property type="match status" value="1"/>
</dbReference>
<gene>
    <name evidence="10" type="primary">ilvN</name>
    <name evidence="10" type="ORF">Q4T40_19770</name>
</gene>
<reference evidence="10 11" key="1">
    <citation type="submission" date="2023-07" db="EMBL/GenBank/DDBJ databases">
        <title>The novel representative of Negativicutes class, Anaeroselena agilis gen. nov. sp. nov.</title>
        <authorList>
            <person name="Prokofeva M.I."/>
            <person name="Elcheninov A.G."/>
            <person name="Klyukina A."/>
            <person name="Kublanov I.V."/>
            <person name="Frolov E.N."/>
            <person name="Podosokorskaya O.A."/>
        </authorList>
    </citation>
    <scope>NUCLEOTIDE SEQUENCE [LARGE SCALE GENOMIC DNA]</scope>
    <source>
        <strain evidence="10 11">4137-cl</strain>
    </source>
</reference>
<evidence type="ECO:0000256" key="2">
    <source>
        <dbReference type="ARBA" id="ARBA00005025"/>
    </source>
</evidence>
<dbReference type="InterPro" id="IPR039557">
    <property type="entry name" value="AHAS_ACT"/>
</dbReference>
<dbReference type="PROSITE" id="PS51671">
    <property type="entry name" value="ACT"/>
    <property type="match status" value="1"/>
</dbReference>
<evidence type="ECO:0000313" key="10">
    <source>
        <dbReference type="EMBL" id="MDT8903471.1"/>
    </source>
</evidence>
<comment type="pathway">
    <text evidence="1 8">Amino-acid biosynthesis; L-isoleucine biosynthesis; L-isoleucine from 2-oxobutanoate: step 1/4.</text>
</comment>
<dbReference type="InterPro" id="IPR045865">
    <property type="entry name" value="ACT-like_dom_sf"/>
</dbReference>
<dbReference type="InterPro" id="IPR002912">
    <property type="entry name" value="ACT_dom"/>
</dbReference>
<dbReference type="PANTHER" id="PTHR30239">
    <property type="entry name" value="ACETOLACTATE SYNTHASE SMALL SUBUNIT"/>
    <property type="match status" value="1"/>
</dbReference>
<keyword evidence="11" id="KW-1185">Reference proteome</keyword>
<organism evidence="10 11">
    <name type="scientific">Anaeroselena agilis</name>
    <dbReference type="NCBI Taxonomy" id="3063788"/>
    <lineage>
        <taxon>Bacteria</taxon>
        <taxon>Bacillati</taxon>
        <taxon>Bacillota</taxon>
        <taxon>Negativicutes</taxon>
        <taxon>Acetonemataceae</taxon>
        <taxon>Anaeroselena</taxon>
    </lineage>
</organism>
<evidence type="ECO:0000256" key="6">
    <source>
        <dbReference type="ARBA" id="ARBA00023304"/>
    </source>
</evidence>
<keyword evidence="6 8" id="KW-0100">Branched-chain amino acid biosynthesis</keyword>
<dbReference type="InterPro" id="IPR019455">
    <property type="entry name" value="Acetolactate_synth_ssu_C"/>
</dbReference>
<dbReference type="EC" id="2.2.1.6" evidence="8"/>
<evidence type="ECO:0000256" key="1">
    <source>
        <dbReference type="ARBA" id="ARBA00004974"/>
    </source>
</evidence>
<dbReference type="Pfam" id="PF22629">
    <property type="entry name" value="ACT_AHAS_ss"/>
    <property type="match status" value="1"/>
</dbReference>
<dbReference type="GO" id="GO:0003984">
    <property type="term" value="F:acetolactate synthase activity"/>
    <property type="evidence" value="ECO:0007669"/>
    <property type="project" value="UniProtKB-EC"/>
</dbReference>
<dbReference type="Gene3D" id="3.30.70.1150">
    <property type="entry name" value="ACT-like. Chain A, domain 2"/>
    <property type="match status" value="1"/>
</dbReference>
<dbReference type="InterPro" id="IPR027271">
    <property type="entry name" value="Acetolactate_synth/TF_NikR_C"/>
</dbReference>
<evidence type="ECO:0000259" key="9">
    <source>
        <dbReference type="PROSITE" id="PS51671"/>
    </source>
</evidence>
<comment type="subunit">
    <text evidence="4 8">Dimer of large and small chains.</text>
</comment>
<keyword evidence="5 8" id="KW-0028">Amino-acid biosynthesis</keyword>
<dbReference type="Pfam" id="PF10369">
    <property type="entry name" value="ALS_ss_C"/>
    <property type="match status" value="1"/>
</dbReference>
<evidence type="ECO:0000256" key="8">
    <source>
        <dbReference type="RuleBase" id="RU368092"/>
    </source>
</evidence>
<dbReference type="NCBIfam" id="TIGR00119">
    <property type="entry name" value="acolac_sm"/>
    <property type="match status" value="1"/>
</dbReference>
<dbReference type="InterPro" id="IPR004789">
    <property type="entry name" value="Acetalactate_synth_ssu"/>
</dbReference>
<proteinExistence type="inferred from homology"/>
<dbReference type="CDD" id="cd04878">
    <property type="entry name" value="ACT_AHAS"/>
    <property type="match status" value="1"/>
</dbReference>
<dbReference type="RefSeq" id="WP_413781927.1">
    <property type="nucleotide sequence ID" value="NZ_JAUOZS010000001.1"/>
</dbReference>
<protein>
    <recommendedName>
        <fullName evidence="8">Acetolactate synthase small subunit</fullName>
        <shortName evidence="8">AHAS</shortName>
        <shortName evidence="8">ALS</shortName>
        <ecNumber evidence="8">2.2.1.6</ecNumber>
    </recommendedName>
    <alternativeName>
        <fullName evidence="8">Acetohydroxy-acid synthase small subunit</fullName>
    </alternativeName>
</protein>
<dbReference type="NCBIfam" id="NF008864">
    <property type="entry name" value="PRK11895.1"/>
    <property type="match status" value="1"/>
</dbReference>
<evidence type="ECO:0000256" key="4">
    <source>
        <dbReference type="ARBA" id="ARBA00011744"/>
    </source>
</evidence>
<accession>A0ABU3P5S9</accession>
<comment type="pathway">
    <text evidence="2 8">Amino-acid biosynthesis; L-valine biosynthesis; L-valine from pyruvate: step 1/4.</text>
</comment>
<evidence type="ECO:0000313" key="11">
    <source>
        <dbReference type="Proteomes" id="UP001254848"/>
    </source>
</evidence>
<dbReference type="SUPFAM" id="SSF55021">
    <property type="entry name" value="ACT-like"/>
    <property type="match status" value="2"/>
</dbReference>
<keyword evidence="8 10" id="KW-0808">Transferase</keyword>
<evidence type="ECO:0000256" key="3">
    <source>
        <dbReference type="ARBA" id="ARBA00006341"/>
    </source>
</evidence>
<dbReference type="InterPro" id="IPR054480">
    <property type="entry name" value="AHAS_small-like_ACT"/>
</dbReference>
<name>A0ABU3P5S9_9FIRM</name>
<comment type="catalytic activity">
    <reaction evidence="7 8">
        <text>2 pyruvate + H(+) = (2S)-2-acetolactate + CO2</text>
        <dbReference type="Rhea" id="RHEA:25249"/>
        <dbReference type="ChEBI" id="CHEBI:15361"/>
        <dbReference type="ChEBI" id="CHEBI:15378"/>
        <dbReference type="ChEBI" id="CHEBI:16526"/>
        <dbReference type="ChEBI" id="CHEBI:58476"/>
        <dbReference type="EC" id="2.2.1.6"/>
    </reaction>
</comment>
<comment type="similarity">
    <text evidence="3 8">Belongs to the acetolactate synthase small subunit family.</text>
</comment>
<comment type="function">
    <text evidence="8">Catalyzes the conversion of 2 pyruvate molecules into acetolactate in the first common step of the biosynthetic pathway of the branched-amino acids such as leucine, isoleucine, and valine.</text>
</comment>
<evidence type="ECO:0000256" key="7">
    <source>
        <dbReference type="ARBA" id="ARBA00048670"/>
    </source>
</evidence>
<dbReference type="Proteomes" id="UP001254848">
    <property type="component" value="Unassembled WGS sequence"/>
</dbReference>
<feature type="domain" description="ACT" evidence="9">
    <location>
        <begin position="4"/>
        <end position="78"/>
    </location>
</feature>
<dbReference type="EMBL" id="JAUOZS010000001">
    <property type="protein sequence ID" value="MDT8903471.1"/>
    <property type="molecule type" value="Genomic_DNA"/>
</dbReference>
<sequence length="175" mass="19226">MKHVLSILVYNQPGVLVRVAGMFSRRGFNIHSLAVGPTQDPRYSRITVAVCGDNGILDQVVKQLDKLVEVEAIQLLPPEASVRRGIAMVKIAAGGDKQPEVLKLAEVFRASIVDLSEHTATFEITGDDDKIDAFVDLLGPYGIIELVRTGLAGLARGASNIHQYERREYYEQIVL</sequence>